<feature type="compositionally biased region" description="Basic and acidic residues" evidence="2">
    <location>
        <begin position="247"/>
        <end position="256"/>
    </location>
</feature>
<feature type="compositionally biased region" description="Low complexity" evidence="2">
    <location>
        <begin position="89"/>
        <end position="103"/>
    </location>
</feature>
<feature type="region of interest" description="Disordered" evidence="2">
    <location>
        <begin position="566"/>
        <end position="586"/>
    </location>
</feature>
<feature type="compositionally biased region" description="Polar residues" evidence="2">
    <location>
        <begin position="1164"/>
        <end position="1182"/>
    </location>
</feature>
<dbReference type="Pfam" id="PF02145">
    <property type="entry name" value="Rap_GAP"/>
    <property type="match status" value="1"/>
</dbReference>
<feature type="region of interest" description="Disordered" evidence="2">
    <location>
        <begin position="1773"/>
        <end position="1802"/>
    </location>
</feature>
<feature type="region of interest" description="Disordered" evidence="2">
    <location>
        <begin position="525"/>
        <end position="547"/>
    </location>
</feature>
<feature type="compositionally biased region" description="Polar residues" evidence="2">
    <location>
        <begin position="186"/>
        <end position="213"/>
    </location>
</feature>
<feature type="region of interest" description="Disordered" evidence="2">
    <location>
        <begin position="1353"/>
        <end position="1410"/>
    </location>
</feature>
<dbReference type="GO" id="GO:0005737">
    <property type="term" value="C:cytoplasm"/>
    <property type="evidence" value="ECO:0007669"/>
    <property type="project" value="TreeGrafter"/>
</dbReference>
<protein>
    <submittedName>
        <fullName evidence="4">Rap1 GTPase-activating protein 2</fullName>
    </submittedName>
</protein>
<feature type="region of interest" description="Disordered" evidence="2">
    <location>
        <begin position="77"/>
        <end position="326"/>
    </location>
</feature>
<feature type="compositionally biased region" description="Polar residues" evidence="2">
    <location>
        <begin position="2489"/>
        <end position="2500"/>
    </location>
</feature>
<feature type="compositionally biased region" description="Low complexity" evidence="2">
    <location>
        <begin position="489"/>
        <end position="509"/>
    </location>
</feature>
<feature type="region of interest" description="Disordered" evidence="2">
    <location>
        <begin position="1"/>
        <end position="24"/>
    </location>
</feature>
<name>A0A9P6T2B2_9FUNG</name>
<feature type="compositionally biased region" description="Low complexity" evidence="2">
    <location>
        <begin position="40"/>
        <end position="55"/>
    </location>
</feature>
<dbReference type="EMBL" id="JAAAID010000338">
    <property type="protein sequence ID" value="KAG0018740.1"/>
    <property type="molecule type" value="Genomic_DNA"/>
</dbReference>
<feature type="compositionally biased region" description="Gly residues" evidence="2">
    <location>
        <begin position="1712"/>
        <end position="1723"/>
    </location>
</feature>
<proteinExistence type="predicted"/>
<dbReference type="Proteomes" id="UP000703661">
    <property type="component" value="Unassembled WGS sequence"/>
</dbReference>
<feature type="compositionally biased region" description="Polar residues" evidence="2">
    <location>
        <begin position="2885"/>
        <end position="2901"/>
    </location>
</feature>
<feature type="domain" description="Rap-GAP" evidence="3">
    <location>
        <begin position="1877"/>
        <end position="2096"/>
    </location>
</feature>
<evidence type="ECO:0000259" key="3">
    <source>
        <dbReference type="PROSITE" id="PS50085"/>
    </source>
</evidence>
<reference evidence="4" key="1">
    <citation type="journal article" date="2020" name="Fungal Divers.">
        <title>Resolving the Mortierellaceae phylogeny through synthesis of multi-gene phylogenetics and phylogenomics.</title>
        <authorList>
            <person name="Vandepol N."/>
            <person name="Liber J."/>
            <person name="Desiro A."/>
            <person name="Na H."/>
            <person name="Kennedy M."/>
            <person name="Barry K."/>
            <person name="Grigoriev I.V."/>
            <person name="Miller A.N."/>
            <person name="O'Donnell K."/>
            <person name="Stajich J.E."/>
            <person name="Bonito G."/>
        </authorList>
    </citation>
    <scope>NUCLEOTIDE SEQUENCE</scope>
    <source>
        <strain evidence="4">NRRL 2769</strain>
    </source>
</reference>
<feature type="region of interest" description="Disordered" evidence="2">
    <location>
        <begin position="1207"/>
        <end position="1232"/>
    </location>
</feature>
<feature type="compositionally biased region" description="Polar residues" evidence="2">
    <location>
        <begin position="672"/>
        <end position="696"/>
    </location>
</feature>
<feature type="compositionally biased region" description="Polar residues" evidence="2">
    <location>
        <begin position="3078"/>
        <end position="3090"/>
    </location>
</feature>
<feature type="region of interest" description="Disordered" evidence="2">
    <location>
        <begin position="2242"/>
        <end position="2327"/>
    </location>
</feature>
<keyword evidence="5" id="KW-1185">Reference proteome</keyword>
<feature type="compositionally biased region" description="Low complexity" evidence="2">
    <location>
        <begin position="2840"/>
        <end position="2866"/>
    </location>
</feature>
<feature type="compositionally biased region" description="Polar residues" evidence="2">
    <location>
        <begin position="77"/>
        <end position="88"/>
    </location>
</feature>
<feature type="region of interest" description="Disordered" evidence="2">
    <location>
        <begin position="2752"/>
        <end position="2787"/>
    </location>
</feature>
<gene>
    <name evidence="4" type="primary">RAP1GAP2</name>
    <name evidence="4" type="ORF">BGZ80_006804</name>
</gene>
<feature type="compositionally biased region" description="Polar residues" evidence="2">
    <location>
        <begin position="1"/>
        <end position="16"/>
    </location>
</feature>
<dbReference type="Gene3D" id="3.30.1120.160">
    <property type="match status" value="1"/>
</dbReference>
<feature type="region of interest" description="Disordered" evidence="2">
    <location>
        <begin position="40"/>
        <end position="65"/>
    </location>
</feature>
<accession>A0A9P6T2B2</accession>
<feature type="compositionally biased region" description="Low complexity" evidence="2">
    <location>
        <begin position="1783"/>
        <end position="1796"/>
    </location>
</feature>
<evidence type="ECO:0000256" key="2">
    <source>
        <dbReference type="SAM" id="MobiDB-lite"/>
    </source>
</evidence>
<dbReference type="PANTHER" id="PTHR15711:SF22">
    <property type="entry name" value="RAP-GAP DOMAIN-CONTAINING PROTEIN"/>
    <property type="match status" value="1"/>
</dbReference>
<feature type="compositionally biased region" description="Polar residues" evidence="2">
    <location>
        <begin position="2572"/>
        <end position="2582"/>
    </location>
</feature>
<dbReference type="PROSITE" id="PS50085">
    <property type="entry name" value="RAPGAP"/>
    <property type="match status" value="1"/>
</dbReference>
<feature type="compositionally biased region" description="Polar residues" evidence="2">
    <location>
        <begin position="525"/>
        <end position="546"/>
    </location>
</feature>
<dbReference type="InterPro" id="IPR000331">
    <property type="entry name" value="Rap/Ran_GAP_dom"/>
</dbReference>
<dbReference type="PANTHER" id="PTHR15711">
    <property type="entry name" value="RAP GTPASE-ACTIVATING PROTEIN"/>
    <property type="match status" value="1"/>
</dbReference>
<feature type="compositionally biased region" description="Polar residues" evidence="2">
    <location>
        <begin position="1377"/>
        <end position="1388"/>
    </location>
</feature>
<evidence type="ECO:0000313" key="4">
    <source>
        <dbReference type="EMBL" id="KAG0018740.1"/>
    </source>
</evidence>
<feature type="region of interest" description="Disordered" evidence="2">
    <location>
        <begin position="2840"/>
        <end position="2901"/>
    </location>
</feature>
<dbReference type="Gene3D" id="3.40.50.11210">
    <property type="entry name" value="Rap/Ran-GAP"/>
    <property type="match status" value="1"/>
</dbReference>
<dbReference type="GO" id="GO:0005096">
    <property type="term" value="F:GTPase activator activity"/>
    <property type="evidence" value="ECO:0007669"/>
    <property type="project" value="UniProtKB-KW"/>
</dbReference>
<feature type="region of interest" description="Disordered" evidence="2">
    <location>
        <begin position="2120"/>
        <end position="2141"/>
    </location>
</feature>
<organism evidence="4 5">
    <name type="scientific">Entomortierella chlamydospora</name>
    <dbReference type="NCBI Taxonomy" id="101097"/>
    <lineage>
        <taxon>Eukaryota</taxon>
        <taxon>Fungi</taxon>
        <taxon>Fungi incertae sedis</taxon>
        <taxon>Mucoromycota</taxon>
        <taxon>Mortierellomycotina</taxon>
        <taxon>Mortierellomycetes</taxon>
        <taxon>Mortierellales</taxon>
        <taxon>Mortierellaceae</taxon>
        <taxon>Entomortierella</taxon>
    </lineage>
</organism>
<feature type="region of interest" description="Disordered" evidence="2">
    <location>
        <begin position="2489"/>
        <end position="2514"/>
    </location>
</feature>
<feature type="compositionally biased region" description="Basic and acidic residues" evidence="2">
    <location>
        <begin position="364"/>
        <end position="380"/>
    </location>
</feature>
<dbReference type="InterPro" id="IPR050989">
    <property type="entry name" value="Rap1_Ran_GAP"/>
</dbReference>
<dbReference type="SUPFAM" id="SSF111347">
    <property type="entry name" value="Rap/Ran-GAP"/>
    <property type="match status" value="1"/>
</dbReference>
<feature type="compositionally biased region" description="Polar residues" evidence="2">
    <location>
        <begin position="2757"/>
        <end position="2767"/>
    </location>
</feature>
<feature type="compositionally biased region" description="Polar residues" evidence="2">
    <location>
        <begin position="2383"/>
        <end position="2402"/>
    </location>
</feature>
<feature type="region of interest" description="Disordered" evidence="2">
    <location>
        <begin position="1059"/>
        <end position="1089"/>
    </location>
</feature>
<feature type="region of interest" description="Disordered" evidence="2">
    <location>
        <begin position="1706"/>
        <end position="1729"/>
    </location>
</feature>
<dbReference type="GO" id="GO:0051056">
    <property type="term" value="P:regulation of small GTPase mediated signal transduction"/>
    <property type="evidence" value="ECO:0007669"/>
    <property type="project" value="InterPro"/>
</dbReference>
<feature type="compositionally biased region" description="Basic and acidic residues" evidence="2">
    <location>
        <begin position="1215"/>
        <end position="1228"/>
    </location>
</feature>
<feature type="region of interest" description="Disordered" evidence="2">
    <location>
        <begin position="670"/>
        <end position="717"/>
    </location>
</feature>
<dbReference type="InterPro" id="IPR035974">
    <property type="entry name" value="Rap/Ran-GAP_sf"/>
</dbReference>
<feature type="region of interest" description="Disordered" evidence="2">
    <location>
        <begin position="3019"/>
        <end position="3102"/>
    </location>
</feature>
<feature type="compositionally biased region" description="Polar residues" evidence="2">
    <location>
        <begin position="642"/>
        <end position="654"/>
    </location>
</feature>
<feature type="compositionally biased region" description="Low complexity" evidence="2">
    <location>
        <begin position="2120"/>
        <end position="2139"/>
    </location>
</feature>
<feature type="compositionally biased region" description="Polar residues" evidence="2">
    <location>
        <begin position="576"/>
        <end position="586"/>
    </location>
</feature>
<feature type="region of interest" description="Disordered" evidence="2">
    <location>
        <begin position="2620"/>
        <end position="2646"/>
    </location>
</feature>
<feature type="compositionally biased region" description="Polar residues" evidence="2">
    <location>
        <begin position="1065"/>
        <end position="1077"/>
    </location>
</feature>
<feature type="region of interest" description="Disordered" evidence="2">
    <location>
        <begin position="1164"/>
        <end position="1189"/>
    </location>
</feature>
<feature type="region of interest" description="Disordered" evidence="2">
    <location>
        <begin position="2362"/>
        <end position="2404"/>
    </location>
</feature>
<feature type="compositionally biased region" description="Polar residues" evidence="2">
    <location>
        <begin position="301"/>
        <end position="318"/>
    </location>
</feature>
<feature type="compositionally biased region" description="Polar residues" evidence="2">
    <location>
        <begin position="258"/>
        <end position="272"/>
    </location>
</feature>
<feature type="compositionally biased region" description="Basic and acidic residues" evidence="2">
    <location>
        <begin position="214"/>
        <end position="226"/>
    </location>
</feature>
<feature type="region of interest" description="Disordered" evidence="2">
    <location>
        <begin position="2559"/>
        <end position="2582"/>
    </location>
</feature>
<feature type="region of interest" description="Disordered" evidence="2">
    <location>
        <begin position="487"/>
        <end position="509"/>
    </location>
</feature>
<evidence type="ECO:0000256" key="1">
    <source>
        <dbReference type="ARBA" id="ARBA00022468"/>
    </source>
</evidence>
<feature type="region of interest" description="Disordered" evidence="2">
    <location>
        <begin position="355"/>
        <end position="385"/>
    </location>
</feature>
<evidence type="ECO:0000313" key="5">
    <source>
        <dbReference type="Proteomes" id="UP000703661"/>
    </source>
</evidence>
<feature type="region of interest" description="Disordered" evidence="2">
    <location>
        <begin position="602"/>
        <end position="654"/>
    </location>
</feature>
<feature type="compositionally biased region" description="Basic and acidic residues" evidence="2">
    <location>
        <begin position="273"/>
        <end position="289"/>
    </location>
</feature>
<feature type="compositionally biased region" description="Low complexity" evidence="2">
    <location>
        <begin position="134"/>
        <end position="148"/>
    </location>
</feature>
<keyword evidence="1" id="KW-0343">GTPase activation</keyword>
<feature type="compositionally biased region" description="Polar residues" evidence="2">
    <location>
        <begin position="160"/>
        <end position="178"/>
    </location>
</feature>
<sequence length="3140" mass="336606">MNTFSTTQQDTPVDTNPTITPISPLTTITPLIPLTSTTQMSAIPPISTPSSPTATLEQCLPSTTEKPSTLATLVHNQTSSSQFCDSPESTSDSASINSSDSSDQNIIQPLPPTDVLDLEADNASPAQNTKSRPGSKSFGFFGSLSSKNSKQKMSKRNKESPSSTAILTADSTPPSSSAKLIFSEHGVNNVSNQSEASINGTNELKDGSQQPRPSETKRQKDKENNHPHLGLRISKAMGLTSSSPSKDQQRGIRESEENLSNTDGNSQPSTPDESSRQRESQNPDKDRKGGLVSQFLRHKVMSSSDGNLPRNQTPSSATRKVEERRPSFTPALKSTIQGNHFAIPAQLPSLPFFTTGGDVSSQSRSKEGDESRGIKGEKPWQEIPSRYGFGHGGGKLVMNPSLFNHRRGSLQIQIPQMHPQSVADIMESSREAHPHHNPDDLERQDLCSSLGLTVGERPIGSMNNHMYNILARRRGSLNPVSADIRVHTPSQSNNLSTSNSSIDSSKPPSRLARLTRFKFPSISVGSMNRNKSSTALGSDGSSQEPILNNIRRGSLPALKFSSQLESSKRKLPVIRSSGSDSTSASVNNTALAGMAPGSITYNGIHNNRHDPDVTNVGDGKKSRQSLSGFLEESSHHPHHDSTAISNTEQTSATPSFPHRQIAANHEKGIHNTLPQFHRSTSKNNFGSERFTSSTSGSHDREQGLPNVQGNGFGGGIRSSILKRTSRRTVSASHISSDSIFAVCEPETAEDPDSKNRTSRLSMGKQFRSEWNMQSAAAPQTDDDPNTILPAQKTNGDAGSVGQYLFGDELRNISFGEADTVASLTATPQLEGVPSSTGLLSSQSKAAAPLNAKKSSSSIKNSVETLVASVRPSFDSMIKDHTVATKSASTAPGDLPFGTNGKPLLSSVNVNARSERNGGLSQYTFPPMQPTASSASSTPVLKPKFSIIGSGNNHTTLSSLISGRNSSNHNNSFASATTTSVSNLATSTAANASTKLTTYHTPTPSQLRNPNVPHLEPRSAVADYTPIIHYKQQRSMSLQDADLLTADQFIALMPDDMPTKRRFSSEEASPENNWNTAPRTKKAPQPDPSSVLRSLLSTLQSKCGLIIKHLDAMSPPTSDFPVINPSVDTGIEEDVSVSMAADIVSDSNEVSAISEAPVPRTKVSISSPAILSNPPSHITTNHSESQKHVTETAIPADQMKAAEILHAGSTGSKGTGGDKDHGYPERNADSNDFDGQIEFSEDSLDIVTTLFDEMDHTVSQMTEVLAKYISTERFSKLSKELDEMCFLAQTVIRTEIDKRGIHNEEFEKFDDHYTFGESTFETPRIKREHIPTQRSLDFGTSATAGIATSSTAAAVVGTSSRPETSLEVDISEERQVRNKTSMDMASNRQDPGHCKHQYQQHPDSQKSEDSSNIDLKMTNEEQKLVVKNYVSSLLSAAESCVAEYMREYNRMFVVPTTGYRIEGCNDLVKIERALRPDHPHAPALPLSMTASEGASQPSLLSRASIVQNSIEPATQDSADNNKSPMGAQLDLVTYLHSTTSLSAINLSGQPMARVQSLPESNEWAELQKLKEMGESAGVAGAISMGTPVGAGNLGIISGPDISTLDYSQEHMGHEAYYYRNWFLGKEHRTYVGQVEGLGTVIISIIKDMVVPTESRPPLPGRSNTGPLISSSIASSSSMASILSSPAAHAAGSSSSARSELIQASHNLYPGRGTNLGGGGGGGGNLVASPRPSSEAMRVILSASTAVVAGSGNTLDYISLQSTVASALNGFPPAPTTHSSQALKSVSSSPVPVPTSTSHGNQSSATSRWQYRCILRQKDVDNLRITLPEPESGPLNNLTRRVGKPQWKTILTSIHPAITQQVASKLKKVETNPQFEKELAKFDETMLRFNYKFGVLLVLPGQAKEEDWFSNQMTSSPRFQEFLESGALGQKVTLKGFERFSAGLDTRSNSGAYSYFDTWGEGFEIMYHVSTLLPFNTGDRQQIQRKRHIGNDIVCIVFVDGDHPFVPNTIKSQFLHIFVVIHPIVLPDGTRGYSAAIACDDQVPPFGPPLPHPPIFRTPQELRAFLLSKMINGENAAYKAPRLIRPHQRARSGMLETLVAKANCLTKDKDSDKKSAKQKATAAAAVTTTAPPTSVTPSTSQLAGALPTGQPMAPGSHHATSTPIAAPISFHQGYTYQYIHGHDHHGYQDQQVNRGSYENYGMSDELQYHSHRANGKKVVSAPPGPRIGARASLVSLGSETAASIFRTRRRNSNSNESKPDAGVQTGGISKEKEGNETSETIGSGGSRVEGPGYIENLQSSSPSPLPSPFMTCAPTSSFGNEQPPFETPLNGDQDRDGCCSCCGCCCTVNYSSYIPSPPSSYAHYKFPPSRPTSASEADKTPKSGAPQSQNTSGNSTPWARSEASSPAEIQFAVNRNSFPNLERPHIRHSVGAVESLRAASSEKEDSAGILGMSIGNYKGRSKSEIDLLLKTTPEGSQATMPKGPIAKAISSSLPSSYQSHNHGQGPYEVQQHHAGSSGPIGIPQANTNSSSAIAAPAHSSMKGRAHYFLATLVRRRASSNDTSALGPTVHLGSKPSNLSSASPLGTWNSAAEHNVQAQSGNCSHHHHCHGCQLHHQKHHHHCVRSRIGSTPSPHLHHQESTNQEPNMEQPLRFKEGYSLKSKAPIHINTSIASSPNFQNPGYYQTPSTLSSTSSSSHYTCSPLTSASLRSSAGTNGAFNFASGMPPQLLRRFSSRDALKRTSLSTDRRGSIDILGLSRGTASPSMSWGSHRSAREESNDASVMDSKSDTSSVAIIPSSELAVTPIGPMDAAIRTDGVFSESPSAYTTPFMIPTNSSNFIEADSASGTTPASASASVSGLSSSFPGSKADYTNFNPGTSPRGPIPRHNNGSGDSASEPHVTSSAAMPTHPFAVSAADQNIEKHLPMECLTSCNSYQGMAIENDPECLQSATTFASIPSSTSANTTAAGDSAVTNGGSSANFYDEALMENPIASKVVKRAASVESFLRRDGLLSRITSLRSKGTGLQESVANARRPNSEILPSHSSRVDHHHQPNLDPLMLGDHGSSSKATPVPVKKDAVTDKQSLLTPQSQSLEAKDTETRATTLNSIQSRTETRLRRISESQNSYCSLEVEQLDVKFDVVID</sequence>
<comment type="caution">
    <text evidence="4">The sequence shown here is derived from an EMBL/GenBank/DDBJ whole genome shotgun (WGS) entry which is preliminary data.</text>
</comment>
<feature type="compositionally biased region" description="Basic and acidic residues" evidence="2">
    <location>
        <begin position="632"/>
        <end position="641"/>
    </location>
</feature>